<sequence>MATPAPKPTLLYVAMPMPMHGFNKMDPTDFGLSTTISQICQKFKITVRPSATGEALFITAPDKTSAKEAMAVIRQALMCKAGEKIMWQPLVLVTPPKGDAENFRAILQQKEGTPGARPTVLPSSTDANKSAGQITTAAATSGYKEAISKALVNAAENMRFLPNKMRMRVKFGNLYLKEWKKGKDEYTFADLESLVRRAGPRGTAAMDTFIGYEGIVDPLRAQLASLAAGGLQCATLSEPVHSLVFITKNLSLESVFEKVRTTGTIQANGKLPYRFSLGTIQAFHLEKRYRTVEIMSACPENRHDWILEVSNHISTDDMTSNAVLPFNETKLSLNVKFRSDIADENFPQINVNPAFTKSFGIENIVGKTSWTYLINSKYFVEVSMYRRWGQNTTLPPISGVCVSMYGDSWDNVMEADDLSTGPREWKDFAKQFLESDTPKCQDPYDDFLYWIHHVQGMLDELVKDK</sequence>
<dbReference type="Pfam" id="PF25482">
    <property type="entry name" value="DUF7905"/>
    <property type="match status" value="1"/>
</dbReference>
<feature type="compositionally biased region" description="Polar residues" evidence="1">
    <location>
        <begin position="121"/>
        <end position="132"/>
    </location>
</feature>
<feature type="domain" description="DUF7905" evidence="2">
    <location>
        <begin position="144"/>
        <end position="434"/>
    </location>
</feature>
<dbReference type="AlphaFoldDB" id="A0AAE0MLN6"/>
<evidence type="ECO:0000313" key="3">
    <source>
        <dbReference type="EMBL" id="KAK3335599.1"/>
    </source>
</evidence>
<comment type="caution">
    <text evidence="3">The sequence shown here is derived from an EMBL/GenBank/DDBJ whole genome shotgun (WGS) entry which is preliminary data.</text>
</comment>
<dbReference type="InterPro" id="IPR057227">
    <property type="entry name" value="DUF7905"/>
</dbReference>
<reference evidence="3" key="1">
    <citation type="journal article" date="2023" name="Mol. Phylogenet. Evol.">
        <title>Genome-scale phylogeny and comparative genomics of the fungal order Sordariales.</title>
        <authorList>
            <person name="Hensen N."/>
            <person name="Bonometti L."/>
            <person name="Westerberg I."/>
            <person name="Brannstrom I.O."/>
            <person name="Guillou S."/>
            <person name="Cros-Aarteil S."/>
            <person name="Calhoun S."/>
            <person name="Haridas S."/>
            <person name="Kuo A."/>
            <person name="Mondo S."/>
            <person name="Pangilinan J."/>
            <person name="Riley R."/>
            <person name="LaButti K."/>
            <person name="Andreopoulos B."/>
            <person name="Lipzen A."/>
            <person name="Chen C."/>
            <person name="Yan M."/>
            <person name="Daum C."/>
            <person name="Ng V."/>
            <person name="Clum A."/>
            <person name="Steindorff A."/>
            <person name="Ohm R.A."/>
            <person name="Martin F."/>
            <person name="Silar P."/>
            <person name="Natvig D.O."/>
            <person name="Lalanne C."/>
            <person name="Gautier V."/>
            <person name="Ament-Velasquez S.L."/>
            <person name="Kruys A."/>
            <person name="Hutchinson M.I."/>
            <person name="Powell A.J."/>
            <person name="Barry K."/>
            <person name="Miller A.N."/>
            <person name="Grigoriev I.V."/>
            <person name="Debuchy R."/>
            <person name="Gladieux P."/>
            <person name="Hiltunen Thoren M."/>
            <person name="Johannesson H."/>
        </authorList>
    </citation>
    <scope>NUCLEOTIDE SEQUENCE</scope>
    <source>
        <strain evidence="3">SMH4131-1</strain>
    </source>
</reference>
<organism evidence="3 4">
    <name type="scientific">Cercophora scortea</name>
    <dbReference type="NCBI Taxonomy" id="314031"/>
    <lineage>
        <taxon>Eukaryota</taxon>
        <taxon>Fungi</taxon>
        <taxon>Dikarya</taxon>
        <taxon>Ascomycota</taxon>
        <taxon>Pezizomycotina</taxon>
        <taxon>Sordariomycetes</taxon>
        <taxon>Sordariomycetidae</taxon>
        <taxon>Sordariales</taxon>
        <taxon>Lasiosphaeriaceae</taxon>
        <taxon>Cercophora</taxon>
    </lineage>
</organism>
<proteinExistence type="predicted"/>
<dbReference type="EMBL" id="JAUEPO010000001">
    <property type="protein sequence ID" value="KAK3335599.1"/>
    <property type="molecule type" value="Genomic_DNA"/>
</dbReference>
<gene>
    <name evidence="3" type="ORF">B0T19DRAFT_395437</name>
</gene>
<keyword evidence="4" id="KW-1185">Reference proteome</keyword>
<evidence type="ECO:0000256" key="1">
    <source>
        <dbReference type="SAM" id="MobiDB-lite"/>
    </source>
</evidence>
<feature type="region of interest" description="Disordered" evidence="1">
    <location>
        <begin position="111"/>
        <end position="132"/>
    </location>
</feature>
<dbReference type="Proteomes" id="UP001286456">
    <property type="component" value="Unassembled WGS sequence"/>
</dbReference>
<accession>A0AAE0MLN6</accession>
<protein>
    <recommendedName>
        <fullName evidence="2">DUF7905 domain-containing protein</fullName>
    </recommendedName>
</protein>
<evidence type="ECO:0000313" key="4">
    <source>
        <dbReference type="Proteomes" id="UP001286456"/>
    </source>
</evidence>
<name>A0AAE0MLN6_9PEZI</name>
<evidence type="ECO:0000259" key="2">
    <source>
        <dbReference type="Pfam" id="PF25482"/>
    </source>
</evidence>
<reference evidence="3" key="2">
    <citation type="submission" date="2023-06" db="EMBL/GenBank/DDBJ databases">
        <authorList>
            <consortium name="Lawrence Berkeley National Laboratory"/>
            <person name="Haridas S."/>
            <person name="Hensen N."/>
            <person name="Bonometti L."/>
            <person name="Westerberg I."/>
            <person name="Brannstrom I.O."/>
            <person name="Guillou S."/>
            <person name="Cros-Aarteil S."/>
            <person name="Calhoun S."/>
            <person name="Kuo A."/>
            <person name="Mondo S."/>
            <person name="Pangilinan J."/>
            <person name="Riley R."/>
            <person name="Labutti K."/>
            <person name="Andreopoulos B."/>
            <person name="Lipzen A."/>
            <person name="Chen C."/>
            <person name="Yanf M."/>
            <person name="Daum C."/>
            <person name="Ng V."/>
            <person name="Clum A."/>
            <person name="Steindorff A."/>
            <person name="Ohm R."/>
            <person name="Martin F."/>
            <person name="Silar P."/>
            <person name="Natvig D."/>
            <person name="Lalanne C."/>
            <person name="Gautier V."/>
            <person name="Ament-Velasquez S.L."/>
            <person name="Kruys A."/>
            <person name="Hutchinson M.I."/>
            <person name="Powell A.J."/>
            <person name="Barry K."/>
            <person name="Miller A.N."/>
            <person name="Grigoriev I.V."/>
            <person name="Debuchy R."/>
            <person name="Gladieux P."/>
            <person name="Thoren M.H."/>
            <person name="Johannesson H."/>
        </authorList>
    </citation>
    <scope>NUCLEOTIDE SEQUENCE</scope>
    <source>
        <strain evidence="3">SMH4131-1</strain>
    </source>
</reference>